<evidence type="ECO:0000313" key="2">
    <source>
        <dbReference type="Proteomes" id="UP001152795"/>
    </source>
</evidence>
<dbReference type="AlphaFoldDB" id="A0A6S7IAC8"/>
<proteinExistence type="predicted"/>
<gene>
    <name evidence="1" type="ORF">PACLA_8A074223</name>
</gene>
<dbReference type="Proteomes" id="UP001152795">
    <property type="component" value="Unassembled WGS sequence"/>
</dbReference>
<protein>
    <submittedName>
        <fullName evidence="1">Uncharacterized protein</fullName>
    </submittedName>
</protein>
<comment type="caution">
    <text evidence="1">The sequence shown here is derived from an EMBL/GenBank/DDBJ whole genome shotgun (WGS) entry which is preliminary data.</text>
</comment>
<evidence type="ECO:0000313" key="1">
    <source>
        <dbReference type="EMBL" id="CAB4015644.1"/>
    </source>
</evidence>
<dbReference type="OrthoDB" id="273070at2759"/>
<dbReference type="EMBL" id="CACRXK020008792">
    <property type="protein sequence ID" value="CAB4015644.1"/>
    <property type="molecule type" value="Genomic_DNA"/>
</dbReference>
<organism evidence="1 2">
    <name type="scientific">Paramuricea clavata</name>
    <name type="common">Red gorgonian</name>
    <name type="synonym">Violescent sea-whip</name>
    <dbReference type="NCBI Taxonomy" id="317549"/>
    <lineage>
        <taxon>Eukaryota</taxon>
        <taxon>Metazoa</taxon>
        <taxon>Cnidaria</taxon>
        <taxon>Anthozoa</taxon>
        <taxon>Octocorallia</taxon>
        <taxon>Malacalcyonacea</taxon>
        <taxon>Plexauridae</taxon>
        <taxon>Paramuricea</taxon>
    </lineage>
</organism>
<sequence>MKALFDNHAPIVEKRVKGKPCEWLDDTVKKEMNKRNQLLRRARKSNDESIWREYKKQRNKCNNDVKKAKASYHHRVLNDTRLNPRKFWKAIKSIFPSKPNSANSTSNHDTMHTKVQQFGHYFANVARELKSKAFPLVNFAWRHNNNTQALRTNEIFKFSFVSTIFLRKNSDH</sequence>
<keyword evidence="2" id="KW-1185">Reference proteome</keyword>
<accession>A0A6S7IAC8</accession>
<name>A0A6S7IAC8_PARCT</name>
<reference evidence="1" key="1">
    <citation type="submission" date="2020-04" db="EMBL/GenBank/DDBJ databases">
        <authorList>
            <person name="Alioto T."/>
            <person name="Alioto T."/>
            <person name="Gomez Garrido J."/>
        </authorList>
    </citation>
    <scope>NUCLEOTIDE SEQUENCE</scope>
    <source>
        <strain evidence="1">A484AB</strain>
    </source>
</reference>